<feature type="domain" description="Fibronectin type-III" evidence="2">
    <location>
        <begin position="118"/>
        <end position="216"/>
    </location>
</feature>
<evidence type="ECO:0000313" key="3">
    <source>
        <dbReference type="Ensembl" id="ENSOABP00000014114.1"/>
    </source>
</evidence>
<dbReference type="PANTHER" id="PTHR13817:SF151">
    <property type="entry name" value="TITIN"/>
    <property type="match status" value="1"/>
</dbReference>
<protein>
    <recommendedName>
        <fullName evidence="2">Fibronectin type-III domain-containing protein</fullName>
    </recommendedName>
</protein>
<evidence type="ECO:0000259" key="2">
    <source>
        <dbReference type="PROSITE" id="PS50853"/>
    </source>
</evidence>
<dbReference type="InterPro" id="IPR013783">
    <property type="entry name" value="Ig-like_fold"/>
</dbReference>
<dbReference type="GO" id="GO:0045214">
    <property type="term" value="P:sarcomere organization"/>
    <property type="evidence" value="ECO:0007669"/>
    <property type="project" value="TreeGrafter"/>
</dbReference>
<dbReference type="SMART" id="SM00060">
    <property type="entry name" value="FN3"/>
    <property type="match status" value="2"/>
</dbReference>
<dbReference type="InterPro" id="IPR036116">
    <property type="entry name" value="FN3_sf"/>
</dbReference>
<sequence>MSPKSPPRSSFLLSRRRRPKPRFLNNYSFPKCHKPGAPINFTFDEIRNTSVICNWEPPEDDGSPITGYYIERKERNSLLWVKANDTVVRSTEYPCAGLIEGLEYTFRVSAINRAGQDTPGKPEVLDVTKNSVTLVWTRPKNDGGSKIIGYYVEALRVPGDTWIRCNTSSQNVPKEEYTVTGLERDLQYQFRVIAKTAVNMSSPSEPTDPVLVCAENG</sequence>
<reference evidence="3" key="1">
    <citation type="submission" date="2025-08" db="UniProtKB">
        <authorList>
            <consortium name="Ensembl"/>
        </authorList>
    </citation>
    <scope>IDENTIFICATION</scope>
</reference>
<dbReference type="Ensembl" id="ENSOABT00000014569.2">
    <property type="protein sequence ID" value="ENSOABP00000014114.1"/>
    <property type="gene ID" value="ENSOABG00000007086.2"/>
</dbReference>
<name>A0A668SHV9_OREAU</name>
<dbReference type="SUPFAM" id="SSF49265">
    <property type="entry name" value="Fibronectin type III"/>
    <property type="match status" value="1"/>
</dbReference>
<dbReference type="Proteomes" id="UP000472276">
    <property type="component" value="Unassembled WGS sequence"/>
</dbReference>
<gene>
    <name evidence="3" type="primary">UBE2B</name>
</gene>
<dbReference type="PRINTS" id="PR00014">
    <property type="entry name" value="FNTYPEIII"/>
</dbReference>
<dbReference type="GO" id="GO:0031430">
    <property type="term" value="C:M band"/>
    <property type="evidence" value="ECO:0007669"/>
    <property type="project" value="TreeGrafter"/>
</dbReference>
<evidence type="ECO:0000313" key="4">
    <source>
        <dbReference type="Proteomes" id="UP000472276"/>
    </source>
</evidence>
<dbReference type="PANTHER" id="PTHR13817">
    <property type="entry name" value="TITIN"/>
    <property type="match status" value="1"/>
</dbReference>
<dbReference type="InterPro" id="IPR050964">
    <property type="entry name" value="Striated_Muscle_Regulatory"/>
</dbReference>
<dbReference type="CDD" id="cd00063">
    <property type="entry name" value="FN3"/>
    <property type="match status" value="2"/>
</dbReference>
<accession>A0A668SHV9</accession>
<dbReference type="FunFam" id="2.60.40.10:FF:000011">
    <property type="entry name" value="Titin b"/>
    <property type="match status" value="1"/>
</dbReference>
<feature type="domain" description="Fibronectin type-III" evidence="2">
    <location>
        <begin position="37"/>
        <end position="116"/>
    </location>
</feature>
<dbReference type="PROSITE" id="PS50853">
    <property type="entry name" value="FN3"/>
    <property type="match status" value="2"/>
</dbReference>
<proteinExistence type="predicted"/>
<evidence type="ECO:0000256" key="1">
    <source>
        <dbReference type="ARBA" id="ARBA00022737"/>
    </source>
</evidence>
<organism evidence="3 4">
    <name type="scientific">Oreochromis aureus</name>
    <name type="common">Israeli tilapia</name>
    <name type="synonym">Chromis aureus</name>
    <dbReference type="NCBI Taxonomy" id="47969"/>
    <lineage>
        <taxon>Eukaryota</taxon>
        <taxon>Metazoa</taxon>
        <taxon>Chordata</taxon>
        <taxon>Craniata</taxon>
        <taxon>Vertebrata</taxon>
        <taxon>Euteleostomi</taxon>
        <taxon>Actinopterygii</taxon>
        <taxon>Neopterygii</taxon>
        <taxon>Teleostei</taxon>
        <taxon>Neoteleostei</taxon>
        <taxon>Acanthomorphata</taxon>
        <taxon>Ovalentaria</taxon>
        <taxon>Cichlomorphae</taxon>
        <taxon>Cichliformes</taxon>
        <taxon>Cichlidae</taxon>
        <taxon>African cichlids</taxon>
        <taxon>Pseudocrenilabrinae</taxon>
        <taxon>Oreochromini</taxon>
        <taxon>Oreochromis</taxon>
    </lineage>
</organism>
<keyword evidence="1" id="KW-0677">Repeat</keyword>
<reference evidence="3" key="2">
    <citation type="submission" date="2025-09" db="UniProtKB">
        <authorList>
            <consortium name="Ensembl"/>
        </authorList>
    </citation>
    <scope>IDENTIFICATION</scope>
</reference>
<dbReference type="Gene3D" id="2.60.40.10">
    <property type="entry name" value="Immunoglobulins"/>
    <property type="match status" value="2"/>
</dbReference>
<dbReference type="AlphaFoldDB" id="A0A668SHV9"/>
<dbReference type="Pfam" id="PF00041">
    <property type="entry name" value="fn3"/>
    <property type="match status" value="1"/>
</dbReference>
<dbReference type="InterPro" id="IPR003961">
    <property type="entry name" value="FN3_dom"/>
</dbReference>
<dbReference type="OMA" id="CEGNSAW"/>
<keyword evidence="4" id="KW-1185">Reference proteome</keyword>